<keyword evidence="1" id="KW-1133">Transmembrane helix</keyword>
<keyword evidence="1" id="KW-0472">Membrane</keyword>
<dbReference type="Proteomes" id="UP000267223">
    <property type="component" value="Unassembled WGS sequence"/>
</dbReference>
<name>A0A3M9NKG4_9BACT</name>
<feature type="transmembrane region" description="Helical" evidence="1">
    <location>
        <begin position="71"/>
        <end position="91"/>
    </location>
</feature>
<reference evidence="2 3" key="1">
    <citation type="submission" date="2018-11" db="EMBL/GenBank/DDBJ databases">
        <title>Draft genome sequence of Ferruginibacter sp. BO-59.</title>
        <authorList>
            <person name="Im W.T."/>
        </authorList>
    </citation>
    <scope>NUCLEOTIDE SEQUENCE [LARGE SCALE GENOMIC DNA]</scope>
    <source>
        <strain evidence="2 3">BO-59</strain>
    </source>
</reference>
<gene>
    <name evidence="2" type="ORF">EFY79_08780</name>
</gene>
<feature type="transmembrane region" description="Helical" evidence="1">
    <location>
        <begin position="235"/>
        <end position="255"/>
    </location>
</feature>
<keyword evidence="3" id="KW-1185">Reference proteome</keyword>
<feature type="transmembrane region" description="Helical" evidence="1">
    <location>
        <begin position="358"/>
        <end position="375"/>
    </location>
</feature>
<proteinExistence type="predicted"/>
<evidence type="ECO:0000256" key="1">
    <source>
        <dbReference type="SAM" id="Phobius"/>
    </source>
</evidence>
<feature type="transmembrane region" description="Helical" evidence="1">
    <location>
        <begin position="322"/>
        <end position="346"/>
    </location>
</feature>
<evidence type="ECO:0000313" key="3">
    <source>
        <dbReference type="Proteomes" id="UP000267223"/>
    </source>
</evidence>
<keyword evidence="1" id="KW-0812">Transmembrane</keyword>
<feature type="transmembrane region" description="Helical" evidence="1">
    <location>
        <begin position="211"/>
        <end position="228"/>
    </location>
</feature>
<sequence length="413" mass="47320">MDNQVEISKNQLLNLNIFWIGFIAYSLAYSLSIVSSSKLFPIIELLSVCMIFWGMISLISLKIENSYVKILYILYGLWFLFILVSSIETFFSKESLLYFLLNPLYGGILYIAPGIFLFPKKPIFYKKAFDAVIVFCFIYFFYDFISISYLMSSDQHNVANIDRVETSFDLGISCGFILLTYKYHSTKRKLIAIATIVLILLFAIVRARRGLILMTSGVILMSYVQYLVNSKKKILIFYSTILLITLGSLYAASIYNIKSNRIFSFIAERGDEDTRTGVELYFYADMKPLDWTIGRGIAGKYYCPNIEEDAVSNYRSVIETGYLQIVLKGGLISLLLLLLITIPAIFKGIFYSKNMLSKAAGIWIFLALTSLYPATVDTFSMRYLLVWISVGICYSKEIRNIPDNVLKEYFLQK</sequence>
<dbReference type="EMBL" id="RJJR01000005">
    <property type="protein sequence ID" value="RNI37478.1"/>
    <property type="molecule type" value="Genomic_DNA"/>
</dbReference>
<feature type="transmembrane region" description="Helical" evidence="1">
    <location>
        <begin position="190"/>
        <end position="205"/>
    </location>
</feature>
<evidence type="ECO:0000313" key="2">
    <source>
        <dbReference type="EMBL" id="RNI37478.1"/>
    </source>
</evidence>
<feature type="transmembrane region" description="Helical" evidence="1">
    <location>
        <begin position="97"/>
        <end position="119"/>
    </location>
</feature>
<accession>A0A3M9NKG4</accession>
<organism evidence="2 3">
    <name type="scientific">Hanamia caeni</name>
    <dbReference type="NCBI Taxonomy" id="2294116"/>
    <lineage>
        <taxon>Bacteria</taxon>
        <taxon>Pseudomonadati</taxon>
        <taxon>Bacteroidota</taxon>
        <taxon>Chitinophagia</taxon>
        <taxon>Chitinophagales</taxon>
        <taxon>Chitinophagaceae</taxon>
        <taxon>Hanamia</taxon>
    </lineage>
</organism>
<feature type="transmembrane region" description="Helical" evidence="1">
    <location>
        <begin position="39"/>
        <end position="59"/>
    </location>
</feature>
<feature type="transmembrane region" description="Helical" evidence="1">
    <location>
        <begin position="166"/>
        <end position="183"/>
    </location>
</feature>
<dbReference type="AlphaFoldDB" id="A0A3M9NKG4"/>
<feature type="transmembrane region" description="Helical" evidence="1">
    <location>
        <begin position="131"/>
        <end position="151"/>
    </location>
</feature>
<comment type="caution">
    <text evidence="2">The sequence shown here is derived from an EMBL/GenBank/DDBJ whole genome shotgun (WGS) entry which is preliminary data.</text>
</comment>
<feature type="transmembrane region" description="Helical" evidence="1">
    <location>
        <begin position="12"/>
        <end position="33"/>
    </location>
</feature>
<protein>
    <submittedName>
        <fullName evidence="2">Uncharacterized protein</fullName>
    </submittedName>
</protein>